<dbReference type="PATRIC" id="fig|525903.6.peg.900"/>
<proteinExistence type="inferred from homology"/>
<dbReference type="KEGG" id="tai:Taci_0899"/>
<name>D1BA29_THEAS</name>
<comment type="function">
    <text evidence="1 9">May be involved in recombinational repair of damaged DNA.</text>
</comment>
<dbReference type="GO" id="GO:0006310">
    <property type="term" value="P:DNA recombination"/>
    <property type="evidence" value="ECO:0007669"/>
    <property type="project" value="InterPro"/>
</dbReference>
<dbReference type="EnsemblBacteria" id="ACZ19132">
    <property type="protein sequence ID" value="ACZ19132"/>
    <property type="gene ID" value="Taci_0899"/>
</dbReference>
<dbReference type="SMART" id="SM00382">
    <property type="entry name" value="AAA"/>
    <property type="match status" value="1"/>
</dbReference>
<sequence length="540" mass="60251">MLRELSVRNICGISAADLEFRGSLVAITGESGSGKSSLVRSLELMAGKRSTSSVIRSSENAGSVWGVFDFPQGALTVKRVVSSEGRNRIFLDDEPATLAELQERLGDRVQIQSQFSHLCLLNEDSFVQLLDQFGGEEMQLLKGRMRQVYGEARDASLQLDQTLRRREQLQRDLAMREPVAEELRRIGPFPGCVATWEGELSRLNQKIRELLAVADAVDDLWDRDGSVMDTIKATFSKLSSRLSDSQVKGALREEMNDLMDRLSSLVDLLRRWDGMDEIPALRQRMEDLEWRIGEVRGAVRKFHLKGDLELSRFLEEFDSDSRWLLESEGIVASLRDRANALKKEAMEVAMAIRGLRHRMASELEAKVGGHLADLGMDHVRFQVEVRELRKIGPNGADQVSFLMSSDGGPPTMLSKRASGGELSRILLALQCAMWGRSSTRCIVFDEVEAGLGGRSALLAGLKLRELSRGCQVILITHEATLAAMADQHMRVRRDGDVTVVEDVTGEHRVKEVARMLSGESKGEALRHAEALLERYGSKQY</sequence>
<dbReference type="InterPro" id="IPR004604">
    <property type="entry name" value="DNA_recomb/repair_RecN"/>
</dbReference>
<evidence type="ECO:0000313" key="13">
    <source>
        <dbReference type="Proteomes" id="UP000002030"/>
    </source>
</evidence>
<evidence type="ECO:0000256" key="7">
    <source>
        <dbReference type="ARBA" id="ARBA00023204"/>
    </source>
</evidence>
<keyword evidence="7 9" id="KW-0234">DNA repair</keyword>
<dbReference type="GO" id="GO:0006281">
    <property type="term" value="P:DNA repair"/>
    <property type="evidence" value="ECO:0007669"/>
    <property type="project" value="UniProtKB-KW"/>
</dbReference>
<keyword evidence="4" id="KW-0547">Nucleotide-binding</keyword>
<evidence type="ECO:0000256" key="5">
    <source>
        <dbReference type="ARBA" id="ARBA00022763"/>
    </source>
</evidence>
<dbReference type="InterPro" id="IPR027417">
    <property type="entry name" value="P-loop_NTPase"/>
</dbReference>
<dbReference type="eggNOG" id="COG0497">
    <property type="taxonomic scope" value="Bacteria"/>
</dbReference>
<evidence type="ECO:0000256" key="8">
    <source>
        <dbReference type="ARBA" id="ARBA00033408"/>
    </source>
</evidence>
<dbReference type="EMBL" id="CP001818">
    <property type="protein sequence ID" value="ACZ19132.1"/>
    <property type="molecule type" value="Genomic_DNA"/>
</dbReference>
<keyword evidence="13" id="KW-1185">Reference proteome</keyword>
<evidence type="ECO:0000256" key="3">
    <source>
        <dbReference type="ARBA" id="ARBA00021315"/>
    </source>
</evidence>
<dbReference type="InterPro" id="IPR003395">
    <property type="entry name" value="RecF/RecN/SMC_N"/>
</dbReference>
<dbReference type="STRING" id="525903.Taci_0899"/>
<keyword evidence="5 9" id="KW-0227">DNA damage</keyword>
<dbReference type="PANTHER" id="PTHR11059:SF0">
    <property type="entry name" value="DNA REPAIR PROTEIN RECN"/>
    <property type="match status" value="1"/>
</dbReference>
<reference evidence="12 13" key="1">
    <citation type="journal article" date="2009" name="Stand. Genomic Sci.">
        <title>Complete genome sequence of Thermanaerovibrio acidaminovorans type strain (Su883).</title>
        <authorList>
            <person name="Chovatia M."/>
            <person name="Sikorski J."/>
            <person name="Schroder M."/>
            <person name="Lapidus A."/>
            <person name="Nolan M."/>
            <person name="Tice H."/>
            <person name="Glavina Del Rio T."/>
            <person name="Copeland A."/>
            <person name="Cheng J.F."/>
            <person name="Lucas S."/>
            <person name="Chen F."/>
            <person name="Bruce D."/>
            <person name="Goodwin L."/>
            <person name="Pitluck S."/>
            <person name="Ivanova N."/>
            <person name="Mavromatis K."/>
            <person name="Ovchinnikova G."/>
            <person name="Pati A."/>
            <person name="Chen A."/>
            <person name="Palaniappan K."/>
            <person name="Land M."/>
            <person name="Hauser L."/>
            <person name="Chang Y.J."/>
            <person name="Jeffries C.D."/>
            <person name="Chain P."/>
            <person name="Saunders E."/>
            <person name="Detter J.C."/>
            <person name="Brettin T."/>
            <person name="Rohde M."/>
            <person name="Goker M."/>
            <person name="Spring S."/>
            <person name="Bristow J."/>
            <person name="Markowitz V."/>
            <person name="Hugenholtz P."/>
            <person name="Kyrpides N.C."/>
            <person name="Klenk H.P."/>
            <person name="Eisen J.A."/>
        </authorList>
    </citation>
    <scope>NUCLEOTIDE SEQUENCE [LARGE SCALE GENOMIC DNA]</scope>
    <source>
        <strain evidence="13">ATCC 49978 / DSM 6589 / Su883</strain>
    </source>
</reference>
<evidence type="ECO:0000256" key="1">
    <source>
        <dbReference type="ARBA" id="ARBA00003618"/>
    </source>
</evidence>
<comment type="similarity">
    <text evidence="2 9">Belongs to the RecN family.</text>
</comment>
<dbReference type="Gene3D" id="3.40.50.300">
    <property type="entry name" value="P-loop containing nucleotide triphosphate hydrolases"/>
    <property type="match status" value="2"/>
</dbReference>
<organism evidence="12 13">
    <name type="scientific">Thermanaerovibrio acidaminovorans (strain ATCC 49978 / DSM 6589 / Su883)</name>
    <name type="common">Selenomonas acidaminovorans</name>
    <dbReference type="NCBI Taxonomy" id="525903"/>
    <lineage>
        <taxon>Bacteria</taxon>
        <taxon>Thermotogati</taxon>
        <taxon>Synergistota</taxon>
        <taxon>Synergistia</taxon>
        <taxon>Synergistales</taxon>
        <taxon>Synergistaceae</taxon>
        <taxon>Thermanaerovibrio</taxon>
    </lineage>
</organism>
<evidence type="ECO:0000313" key="12">
    <source>
        <dbReference type="EMBL" id="ACZ19132.1"/>
    </source>
</evidence>
<accession>D1BA29</accession>
<evidence type="ECO:0000256" key="4">
    <source>
        <dbReference type="ARBA" id="ARBA00022741"/>
    </source>
</evidence>
<evidence type="ECO:0000256" key="6">
    <source>
        <dbReference type="ARBA" id="ARBA00022840"/>
    </source>
</evidence>
<dbReference type="OrthoDB" id="9806954at2"/>
<dbReference type="Pfam" id="PF02463">
    <property type="entry name" value="SMC_N"/>
    <property type="match status" value="1"/>
</dbReference>
<gene>
    <name evidence="12" type="ordered locus">Taci_0899</name>
</gene>
<dbReference type="PIRSF" id="PIRSF003128">
    <property type="entry name" value="RecN"/>
    <property type="match status" value="1"/>
</dbReference>
<dbReference type="InterPro" id="IPR003593">
    <property type="entry name" value="AAA+_ATPase"/>
</dbReference>
<evidence type="ECO:0000256" key="9">
    <source>
        <dbReference type="PIRNR" id="PIRNR003128"/>
    </source>
</evidence>
<dbReference type="RefSeq" id="WP_012869647.1">
    <property type="nucleotide sequence ID" value="NC_013522.1"/>
</dbReference>
<evidence type="ECO:0000259" key="11">
    <source>
        <dbReference type="SMART" id="SM00382"/>
    </source>
</evidence>
<evidence type="ECO:0000256" key="10">
    <source>
        <dbReference type="SAM" id="Coils"/>
    </source>
</evidence>
<feature type="coiled-coil region" evidence="10">
    <location>
        <begin position="152"/>
        <end position="213"/>
    </location>
</feature>
<feature type="domain" description="AAA+ ATPase" evidence="11">
    <location>
        <begin position="21"/>
        <end position="495"/>
    </location>
</feature>
<protein>
    <recommendedName>
        <fullName evidence="3 9">DNA repair protein RecN</fullName>
    </recommendedName>
    <alternativeName>
        <fullName evidence="8 9">Recombination protein N</fullName>
    </alternativeName>
</protein>
<dbReference type="PANTHER" id="PTHR11059">
    <property type="entry name" value="DNA REPAIR PROTEIN RECN"/>
    <property type="match status" value="1"/>
</dbReference>
<dbReference type="HOGENOM" id="CLU_018297_3_0_0"/>
<dbReference type="SUPFAM" id="SSF52540">
    <property type="entry name" value="P-loop containing nucleoside triphosphate hydrolases"/>
    <property type="match status" value="1"/>
</dbReference>
<evidence type="ECO:0000256" key="2">
    <source>
        <dbReference type="ARBA" id="ARBA00009441"/>
    </source>
</evidence>
<keyword evidence="10" id="KW-0175">Coiled coil</keyword>
<dbReference type="Proteomes" id="UP000002030">
    <property type="component" value="Chromosome"/>
</dbReference>
<dbReference type="AlphaFoldDB" id="D1BA29"/>
<keyword evidence="6" id="KW-0067">ATP-binding</keyword>
<dbReference type="GO" id="GO:0005524">
    <property type="term" value="F:ATP binding"/>
    <property type="evidence" value="ECO:0007669"/>
    <property type="project" value="UniProtKB-KW"/>
</dbReference>